<evidence type="ECO:0000256" key="8">
    <source>
        <dbReference type="SAM" id="MobiDB-lite"/>
    </source>
</evidence>
<keyword evidence="5 7" id="KW-0175">Coiled coil</keyword>
<feature type="binding site" evidence="7">
    <location>
        <begin position="34"/>
        <end position="41"/>
    </location>
    <ligand>
        <name>ATP</name>
        <dbReference type="ChEBI" id="CHEBI:30616"/>
    </ligand>
</feature>
<feature type="coiled-coil region" evidence="7">
    <location>
        <begin position="1026"/>
        <end position="1060"/>
    </location>
</feature>
<dbReference type="HAMAP" id="MF_01894">
    <property type="entry name" value="Smc_prok"/>
    <property type="match status" value="1"/>
</dbReference>
<dbReference type="FunFam" id="3.40.50.300:FF:000901">
    <property type="entry name" value="Chromosome partition protein Smc"/>
    <property type="match status" value="1"/>
</dbReference>
<keyword evidence="3 7" id="KW-0547">Nucleotide-binding</keyword>
<feature type="coiled-coil region" evidence="7">
    <location>
        <begin position="179"/>
        <end position="213"/>
    </location>
</feature>
<evidence type="ECO:0000256" key="2">
    <source>
        <dbReference type="ARBA" id="ARBA00022490"/>
    </source>
</evidence>
<evidence type="ECO:0000256" key="4">
    <source>
        <dbReference type="ARBA" id="ARBA00022840"/>
    </source>
</evidence>
<feature type="compositionally biased region" description="Low complexity" evidence="8">
    <location>
        <begin position="937"/>
        <end position="948"/>
    </location>
</feature>
<keyword evidence="4 7" id="KW-0067">ATP-binding</keyword>
<evidence type="ECO:0000256" key="1">
    <source>
        <dbReference type="ARBA" id="ARBA00004496"/>
    </source>
</evidence>
<dbReference type="CDD" id="cd03278">
    <property type="entry name" value="ABC_SMC_barmotin"/>
    <property type="match status" value="1"/>
</dbReference>
<dbReference type="GO" id="GO:0003677">
    <property type="term" value="F:DNA binding"/>
    <property type="evidence" value="ECO:0007669"/>
    <property type="project" value="UniProtKB-UniRule"/>
</dbReference>
<comment type="caution">
    <text evidence="10">The sequence shown here is derived from an EMBL/GenBank/DDBJ whole genome shotgun (WGS) entry which is preliminary data.</text>
</comment>
<dbReference type="PANTHER" id="PTHR43977">
    <property type="entry name" value="STRUCTURAL MAINTENANCE OF CHROMOSOMES PROTEIN 3"/>
    <property type="match status" value="1"/>
</dbReference>
<evidence type="ECO:0000256" key="7">
    <source>
        <dbReference type="HAMAP-Rule" id="MF_01894"/>
    </source>
</evidence>
<dbReference type="GO" id="GO:0006260">
    <property type="term" value="P:DNA replication"/>
    <property type="evidence" value="ECO:0007669"/>
    <property type="project" value="UniProtKB-UniRule"/>
</dbReference>
<gene>
    <name evidence="7" type="primary">smc</name>
    <name evidence="10" type="ORF">Geu3261_0092_001</name>
</gene>
<dbReference type="Gene3D" id="1.10.287.1490">
    <property type="match status" value="1"/>
</dbReference>
<evidence type="ECO:0000256" key="3">
    <source>
        <dbReference type="ARBA" id="ARBA00022741"/>
    </source>
</evidence>
<dbReference type="GO" id="GO:0005524">
    <property type="term" value="F:ATP binding"/>
    <property type="evidence" value="ECO:0007669"/>
    <property type="project" value="UniProtKB-UniRule"/>
</dbReference>
<evidence type="ECO:0000313" key="11">
    <source>
        <dbReference type="Proteomes" id="UP000032675"/>
    </source>
</evidence>
<dbReference type="Pfam" id="PF02463">
    <property type="entry name" value="SMC_N"/>
    <property type="match status" value="1"/>
</dbReference>
<comment type="domain">
    <text evidence="7">Contains large globular domains required for ATP hydrolysis at each terminus and a third globular domain forming a flexible hinge near the middle of the molecule. These domains are separated by coiled-coil structures.</text>
</comment>
<evidence type="ECO:0000313" key="10">
    <source>
        <dbReference type="EMBL" id="GAN96697.1"/>
    </source>
</evidence>
<dbReference type="GO" id="GO:0016887">
    <property type="term" value="F:ATP hydrolysis activity"/>
    <property type="evidence" value="ECO:0007669"/>
    <property type="project" value="InterPro"/>
</dbReference>
<dbReference type="InterPro" id="IPR027417">
    <property type="entry name" value="P-loop_NTPase"/>
</dbReference>
<feature type="region of interest" description="Disordered" evidence="8">
    <location>
        <begin position="935"/>
        <end position="981"/>
    </location>
</feature>
<feature type="domain" description="RecF/RecN/SMC N-terminal" evidence="9">
    <location>
        <begin position="7"/>
        <end position="1493"/>
    </location>
</feature>
<dbReference type="GO" id="GO:0007059">
    <property type="term" value="P:chromosome segregation"/>
    <property type="evidence" value="ECO:0007669"/>
    <property type="project" value="UniProtKB-UniRule"/>
</dbReference>
<dbReference type="InterPro" id="IPR024704">
    <property type="entry name" value="SMC"/>
</dbReference>
<feature type="coiled-coil region" evidence="7">
    <location>
        <begin position="1109"/>
        <end position="1187"/>
    </location>
</feature>
<comment type="similarity">
    <text evidence="7">Belongs to the SMC family.</text>
</comment>
<comment type="subcellular location">
    <subcellularLocation>
        <location evidence="1 7">Cytoplasm</location>
    </subcellularLocation>
</comment>
<dbReference type="EMBL" id="BANI01000085">
    <property type="protein sequence ID" value="GAN96697.1"/>
    <property type="molecule type" value="Genomic_DNA"/>
</dbReference>
<evidence type="ECO:0000256" key="5">
    <source>
        <dbReference type="ARBA" id="ARBA00023054"/>
    </source>
</evidence>
<feature type="coiled-coil region" evidence="7">
    <location>
        <begin position="1235"/>
        <end position="1269"/>
    </location>
</feature>
<dbReference type="SUPFAM" id="SSF52540">
    <property type="entry name" value="P-loop containing nucleoside triphosphate hydrolases"/>
    <property type="match status" value="1"/>
</dbReference>
<feature type="compositionally biased region" description="Polar residues" evidence="8">
    <location>
        <begin position="967"/>
        <end position="977"/>
    </location>
</feature>
<feature type="coiled-coil region" evidence="7">
    <location>
        <begin position="490"/>
        <end position="648"/>
    </location>
</feature>
<comment type="subunit">
    <text evidence="7">Homodimer.</text>
</comment>
<organism evidence="10 11">
    <name type="scientific">Komagataeibacter europaeus NBRC 3261</name>
    <dbReference type="NCBI Taxonomy" id="1234669"/>
    <lineage>
        <taxon>Bacteria</taxon>
        <taxon>Pseudomonadati</taxon>
        <taxon>Pseudomonadota</taxon>
        <taxon>Alphaproteobacteria</taxon>
        <taxon>Acetobacterales</taxon>
        <taxon>Acetobacteraceae</taxon>
        <taxon>Komagataeibacter</taxon>
    </lineage>
</organism>
<keyword evidence="6 7" id="KW-0238">DNA-binding</keyword>
<name>A0A0D6PZH1_KOMEU</name>
<dbReference type="Gene3D" id="3.40.50.300">
    <property type="entry name" value="P-loop containing nucleotide triphosphate hydrolases"/>
    <property type="match status" value="2"/>
</dbReference>
<evidence type="ECO:0000256" key="6">
    <source>
        <dbReference type="ARBA" id="ARBA00023125"/>
    </source>
</evidence>
<keyword evidence="2 7" id="KW-0963">Cytoplasm</keyword>
<feature type="region of interest" description="Disordered" evidence="8">
    <location>
        <begin position="842"/>
        <end position="881"/>
    </location>
</feature>
<sequence length="1516" mass="163107">MTARFVRLRIAGFKSFADPVSVDILPGLTGIVGPNGCGKSNVVEGLRWVMGETNARSLRGGEMDDLIFAGTTARAARNMAEVTLTLEGTAEVAPAPFQGQDELQVCRRAERGAGSGYRINGRTTRGRDVQTLFADLASGARSSAMVSQGRVSALVNARPEERRTILEEAAGITGLHGRRHEAELKLRATEANLARAEDLRIQLEARLGDLQEQSEQAGHYRELSQGLREAEVALLALLHARAHKAVADGETALHAARRDLKAAEEVAESAVIADYEVTQTLPALRDELDTRRTELERFKVRAETIADELARAEAALEAARTRLNECEGAQAAALARRDDATVMRDRLVAERTQVEERLSALPALCETAQAERAALAQAMTDMAGRVEQATTTLREAQLQTTQAREVLDGAIAAHGRLAVQHTQLATEIADLEAAMPTEAAIAGHDARITTAEQSAADALATREAATHTHSEAVLQAGLARNAAAESRRVHEQATHDANAVRDRLDALERNIASVRTHVEKARASLVPETERLRLTQMVGEAEATLGAIRAELSRAEEARAQATQAEIQANARLKEARSTRQATQEALRTARAARQRAQGEVDTLAASMDRLRAQAVPDADLHALVSKREAAEAALEAARQHMATIETASVAATRDDEACASRLSQARATLSGLAAEADGLARALQSDSDTEHAPESGATLAESLHVPTGLETALAVVLSDGLNATLKGRAPREWHDLPATTPAPFPAAGIRPLSTLLDAPPALSRALDAAGLLLDGMDGAALQASLAPGQCLVTRDGALWRWDGYAQAPNLPGRAALRLKQLGRLRELRAELEQVRTEIPAREQAASTAAEAREQAARELEAARTARTGAENTLGTCRTHEADLSRRHATITAQIDTLAVQQETAAAALKEAEAACIRAQEHEASLPDLAELEQAHKAASTQAAQAQAHESGLRATRQQAEAKLEQARQTMQATMSGHSGAETRLQAMQPELARLETDRDALAAELATRREHLTALPDPDIAEGAARQAATAASEAEQALKQARDAVDATTTQLEHARAARAGLEQTMRETGARLDARRARMADLSLAVTQADEAVEAARARLADLPDIAALEHALGELRMQDEALRAQEHERRDTVAQLQAEEASLRQRFDASAQELAQWTDRVEAATLEAEAAQARLHNAQAEHERLAPEPVAVRARRDAIATELEQYAASHDVAATALQQAQDRQGEVQAGRRTAEEVLTAAREELVRAEGRREQAQVLLAQLQAESQPPAGVVPADLSVNAETALRRKVARLTRQRDELGPVNLRAEIEAQDASGRIDTILHERDELQSAIARLRGMIGQLNREGRERLMAVFSQIDQHFQSLFARMFNGGRAHLGMVGNDDPLQAGLEIYAQPPGKKLATLSLLSGGEQALTALSLIFAVFRCNPAPICVLDEVDAPLDDANVGRFCALLGDMVAEAGTRFLVVTHHQLTMAHMDRLYGVTMQERGVSRVLSVDLERATEMVDTPQATPLL</sequence>
<dbReference type="PIRSF" id="PIRSF005719">
    <property type="entry name" value="SMC"/>
    <property type="match status" value="1"/>
</dbReference>
<proteinExistence type="inferred from homology"/>
<protein>
    <recommendedName>
        <fullName evidence="7">Chromosome partition protein Smc</fullName>
    </recommendedName>
</protein>
<comment type="function">
    <text evidence="7">Required for chromosome condensation and partitioning.</text>
</comment>
<reference evidence="10 11" key="1">
    <citation type="submission" date="2012-11" db="EMBL/GenBank/DDBJ databases">
        <title>Whole genome sequence of Gluconacetobacter europaeus NBRC3261.</title>
        <authorList>
            <person name="Azuma Y."/>
            <person name="Higashiura N."/>
            <person name="Hirakawa H."/>
            <person name="Matsushita K."/>
        </authorList>
    </citation>
    <scope>NUCLEOTIDE SEQUENCE [LARGE SCALE GENOMIC DNA]</scope>
    <source>
        <strain evidence="10 11">NBRC 3261</strain>
    </source>
</reference>
<dbReference type="GO" id="GO:0030261">
    <property type="term" value="P:chromosome condensation"/>
    <property type="evidence" value="ECO:0007669"/>
    <property type="project" value="InterPro"/>
</dbReference>
<dbReference type="GO" id="GO:0007062">
    <property type="term" value="P:sister chromatid cohesion"/>
    <property type="evidence" value="ECO:0007669"/>
    <property type="project" value="InterPro"/>
</dbReference>
<dbReference type="Proteomes" id="UP000032675">
    <property type="component" value="Unassembled WGS sequence"/>
</dbReference>
<dbReference type="InterPro" id="IPR003395">
    <property type="entry name" value="RecF/RecN/SMC_N"/>
</dbReference>
<dbReference type="RefSeq" id="WP_048851434.1">
    <property type="nucleotide sequence ID" value="NZ_BANI01000085.1"/>
</dbReference>
<dbReference type="GO" id="GO:0005737">
    <property type="term" value="C:cytoplasm"/>
    <property type="evidence" value="ECO:0007669"/>
    <property type="project" value="UniProtKB-SubCell"/>
</dbReference>
<feature type="coiled-coil region" evidence="7">
    <location>
        <begin position="295"/>
        <end position="329"/>
    </location>
</feature>
<accession>A0A0D6PZH1</accession>
<evidence type="ECO:0000259" key="9">
    <source>
        <dbReference type="Pfam" id="PF02463"/>
    </source>
</evidence>
<feature type="compositionally biased region" description="Basic and acidic residues" evidence="8">
    <location>
        <begin position="851"/>
        <end position="864"/>
    </location>
</feature>
<dbReference type="InterPro" id="IPR011890">
    <property type="entry name" value="SMC_prok"/>
</dbReference>